<organism evidence="1 2">
    <name type="scientific">Scortum barcoo</name>
    <name type="common">barcoo grunter</name>
    <dbReference type="NCBI Taxonomy" id="214431"/>
    <lineage>
        <taxon>Eukaryota</taxon>
        <taxon>Metazoa</taxon>
        <taxon>Chordata</taxon>
        <taxon>Craniata</taxon>
        <taxon>Vertebrata</taxon>
        <taxon>Euteleostomi</taxon>
        <taxon>Actinopterygii</taxon>
        <taxon>Neopterygii</taxon>
        <taxon>Teleostei</taxon>
        <taxon>Neoteleostei</taxon>
        <taxon>Acanthomorphata</taxon>
        <taxon>Eupercaria</taxon>
        <taxon>Centrarchiformes</taxon>
        <taxon>Terapontoidei</taxon>
        <taxon>Terapontidae</taxon>
        <taxon>Scortum</taxon>
    </lineage>
</organism>
<evidence type="ECO:0000313" key="2">
    <source>
        <dbReference type="Proteomes" id="UP000831701"/>
    </source>
</evidence>
<accession>A0ACB8X4J9</accession>
<proteinExistence type="predicted"/>
<comment type="caution">
    <text evidence="1">The sequence shown here is derived from an EMBL/GenBank/DDBJ whole genome shotgun (WGS) entry which is preliminary data.</text>
</comment>
<dbReference type="Proteomes" id="UP000831701">
    <property type="component" value="Chromosome 3"/>
</dbReference>
<reference evidence="1" key="1">
    <citation type="submission" date="2022-04" db="EMBL/GenBank/DDBJ databases">
        <title>Jade perch genome.</title>
        <authorList>
            <person name="Chao B."/>
        </authorList>
    </citation>
    <scope>NUCLEOTIDE SEQUENCE</scope>
    <source>
        <strain evidence="1">CB-2022</strain>
    </source>
</reference>
<name>A0ACB8X4J9_9TELE</name>
<gene>
    <name evidence="1" type="ORF">L3Q82_021063</name>
</gene>
<evidence type="ECO:0000313" key="1">
    <source>
        <dbReference type="EMBL" id="KAI3375018.1"/>
    </source>
</evidence>
<protein>
    <submittedName>
        <fullName evidence="1">Uncharacterized protein</fullName>
    </submittedName>
</protein>
<sequence length="410" mass="45786">MLLGPTGSGKSTLINAMINYIVGVQWKDNFRFKLIDEDHLRSQAENQTSEVTMYKINHQQGFKIDYSLTIIDSPGFGDTRSAEEDKEISEHLCNLFSAELAVGEVDAVCLVLQAALARLTPSQIFVFESVLSIAGRDVAENIRVLVTFADCKRPPVLEAINATGVPCPKTTDRLPVHFKFNNSALFAHNTSSAADCTSDFEAGGLVQMFWDVGEESMKRFFDALSVMKTKSLTMTKEVLRERSQLQNSVEDLQKQIHVELAKFQEINKATKVLKQHKEEINRNKNLQFEVTVIKPVQDNISGQYTTNCQQCHYSCEKPNDAGTISSSGYCTVCPGKCHQSVHLNQKYKFDYKEVKERQTVKELQEKCLPGTGVVAVQACREVSDGVREEQTSPSLLQYDELGTPGEFSSS</sequence>
<keyword evidence="2" id="KW-1185">Reference proteome</keyword>
<dbReference type="EMBL" id="CM041533">
    <property type="protein sequence ID" value="KAI3375018.1"/>
    <property type="molecule type" value="Genomic_DNA"/>
</dbReference>